<organism evidence="1 2">
    <name type="scientific">Desulfoscipio geothermicus DSM 3669</name>
    <dbReference type="NCBI Taxonomy" id="1121426"/>
    <lineage>
        <taxon>Bacteria</taxon>
        <taxon>Bacillati</taxon>
        <taxon>Bacillota</taxon>
        <taxon>Clostridia</taxon>
        <taxon>Eubacteriales</taxon>
        <taxon>Desulfallaceae</taxon>
        <taxon>Desulfoscipio</taxon>
    </lineage>
</organism>
<dbReference type="Proteomes" id="UP000199584">
    <property type="component" value="Unassembled WGS sequence"/>
</dbReference>
<dbReference type="EMBL" id="FOYM01000040">
    <property type="protein sequence ID" value="SFR16455.1"/>
    <property type="molecule type" value="Genomic_DNA"/>
</dbReference>
<name>A0A1I6EFH0_9FIRM</name>
<accession>A0A1I6EFH0</accession>
<keyword evidence="2" id="KW-1185">Reference proteome</keyword>
<evidence type="ECO:0000313" key="2">
    <source>
        <dbReference type="Proteomes" id="UP000199584"/>
    </source>
</evidence>
<protein>
    <submittedName>
        <fullName evidence="1">Uncharacterized protein</fullName>
    </submittedName>
</protein>
<sequence length="68" mass="7466">MLVHFFNNPSGKGKCRILIRIGQNNNKFISSIASHHIGYTGSCFNQLGHVTEYKIPAGVPAVIIDLLN</sequence>
<reference evidence="2" key="1">
    <citation type="submission" date="2016-10" db="EMBL/GenBank/DDBJ databases">
        <authorList>
            <person name="Varghese N."/>
            <person name="Submissions S."/>
        </authorList>
    </citation>
    <scope>NUCLEOTIDE SEQUENCE [LARGE SCALE GENOMIC DNA]</scope>
    <source>
        <strain evidence="2">DSM 3669</strain>
    </source>
</reference>
<proteinExistence type="predicted"/>
<evidence type="ECO:0000313" key="1">
    <source>
        <dbReference type="EMBL" id="SFR16455.1"/>
    </source>
</evidence>
<gene>
    <name evidence="1" type="ORF">SAMN05660706_14016</name>
</gene>
<dbReference type="AlphaFoldDB" id="A0A1I6EFH0"/>